<reference evidence="1" key="1">
    <citation type="submission" date="2022-04" db="EMBL/GenBank/DDBJ databases">
        <title>Genome of the entomopathogenic fungus Entomophthora muscae.</title>
        <authorList>
            <person name="Elya C."/>
            <person name="Lovett B.R."/>
            <person name="Lee E."/>
            <person name="Macias A.M."/>
            <person name="Hajek A.E."/>
            <person name="De Bivort B.L."/>
            <person name="Kasson M.T."/>
            <person name="De Fine Licht H.H."/>
            <person name="Stajich J.E."/>
        </authorList>
    </citation>
    <scope>NUCLEOTIDE SEQUENCE</scope>
    <source>
        <strain evidence="1">Berkeley</strain>
    </source>
</reference>
<gene>
    <name evidence="1" type="ORF">DSO57_1005209</name>
</gene>
<proteinExistence type="predicted"/>
<evidence type="ECO:0000313" key="2">
    <source>
        <dbReference type="Proteomes" id="UP001165960"/>
    </source>
</evidence>
<name>A0ACC2T8S3_9FUNG</name>
<dbReference type="Proteomes" id="UP001165960">
    <property type="component" value="Unassembled WGS sequence"/>
</dbReference>
<organism evidence="1 2">
    <name type="scientific">Entomophthora muscae</name>
    <dbReference type="NCBI Taxonomy" id="34485"/>
    <lineage>
        <taxon>Eukaryota</taxon>
        <taxon>Fungi</taxon>
        <taxon>Fungi incertae sedis</taxon>
        <taxon>Zoopagomycota</taxon>
        <taxon>Entomophthoromycotina</taxon>
        <taxon>Entomophthoromycetes</taxon>
        <taxon>Entomophthorales</taxon>
        <taxon>Entomophthoraceae</taxon>
        <taxon>Entomophthora</taxon>
    </lineage>
</organism>
<keyword evidence="2" id="KW-1185">Reference proteome</keyword>
<accession>A0ACC2T8S3</accession>
<evidence type="ECO:0000313" key="1">
    <source>
        <dbReference type="EMBL" id="KAJ9070682.1"/>
    </source>
</evidence>
<dbReference type="EMBL" id="QTSX02003564">
    <property type="protein sequence ID" value="KAJ9070682.1"/>
    <property type="molecule type" value="Genomic_DNA"/>
</dbReference>
<comment type="caution">
    <text evidence="1">The sequence shown here is derived from an EMBL/GenBank/DDBJ whole genome shotgun (WGS) entry which is preliminary data.</text>
</comment>
<sequence length="144" mass="15263">MRVTLSYTDAIPLHLNYISVVGSGNLSIKKRLKSDLPGILNLIALLIDPAFAAAIAKIRAKEKQEPASLEDGKGLEIHVSGSALPASHTQDLLAIPTSELSHSNSIESALHGSRSFLYTAQLSASTTFHSNLSCIAATSLTEKL</sequence>
<protein>
    <submittedName>
        <fullName evidence="1">Uncharacterized protein</fullName>
    </submittedName>
</protein>